<keyword evidence="2" id="KW-1185">Reference proteome</keyword>
<reference evidence="1 2" key="1">
    <citation type="journal article" date="2013" name="Nat. Commun.">
        <title>The evolution and pathogenic mechanisms of the rice sheath blight pathogen.</title>
        <authorList>
            <person name="Zheng A."/>
            <person name="Lin R."/>
            <person name="Xu L."/>
            <person name="Qin P."/>
            <person name="Tang C."/>
            <person name="Ai P."/>
            <person name="Zhang D."/>
            <person name="Liu Y."/>
            <person name="Sun Z."/>
            <person name="Feng H."/>
            <person name="Wang Y."/>
            <person name="Chen Y."/>
            <person name="Liang X."/>
            <person name="Fu R."/>
            <person name="Li Q."/>
            <person name="Zhang J."/>
            <person name="Yu X."/>
            <person name="Xie Z."/>
            <person name="Ding L."/>
            <person name="Guan P."/>
            <person name="Tang J."/>
            <person name="Liang Y."/>
            <person name="Wang S."/>
            <person name="Deng Q."/>
            <person name="Li S."/>
            <person name="Zhu J."/>
            <person name="Wang L."/>
            <person name="Liu H."/>
            <person name="Li P."/>
        </authorList>
    </citation>
    <scope>NUCLEOTIDE SEQUENCE [LARGE SCALE GENOMIC DNA]</scope>
    <source>
        <strain evidence="2">AG-1 IA</strain>
    </source>
</reference>
<name>L8WP02_THACA</name>
<protein>
    <submittedName>
        <fullName evidence="1">Uncharacterized protein</fullName>
    </submittedName>
</protein>
<dbReference type="Proteomes" id="UP000011668">
    <property type="component" value="Unassembled WGS sequence"/>
</dbReference>
<dbReference type="EMBL" id="AFRT01001644">
    <property type="protein sequence ID" value="ELU39710.1"/>
    <property type="molecule type" value="Genomic_DNA"/>
</dbReference>
<evidence type="ECO:0000313" key="2">
    <source>
        <dbReference type="Proteomes" id="UP000011668"/>
    </source>
</evidence>
<proteinExistence type="predicted"/>
<sequence>MAQLHQEKPAETAVFHSRLYQPSTALTLDESYRTATPK</sequence>
<organism evidence="1 2">
    <name type="scientific">Thanatephorus cucumeris (strain AG1-IA)</name>
    <name type="common">Rice sheath blight fungus</name>
    <name type="synonym">Rhizoctonia solani</name>
    <dbReference type="NCBI Taxonomy" id="983506"/>
    <lineage>
        <taxon>Eukaryota</taxon>
        <taxon>Fungi</taxon>
        <taxon>Dikarya</taxon>
        <taxon>Basidiomycota</taxon>
        <taxon>Agaricomycotina</taxon>
        <taxon>Agaricomycetes</taxon>
        <taxon>Cantharellales</taxon>
        <taxon>Ceratobasidiaceae</taxon>
        <taxon>Rhizoctonia</taxon>
        <taxon>Rhizoctonia solani AG-1</taxon>
    </lineage>
</organism>
<accession>L8WP02</accession>
<evidence type="ECO:0000313" key="1">
    <source>
        <dbReference type="EMBL" id="ELU39710.1"/>
    </source>
</evidence>
<comment type="caution">
    <text evidence="1">The sequence shown here is derived from an EMBL/GenBank/DDBJ whole genome shotgun (WGS) entry which is preliminary data.</text>
</comment>
<gene>
    <name evidence="1" type="ORF">AG1IA_06260</name>
</gene>
<dbReference type="AlphaFoldDB" id="L8WP02"/>
<dbReference type="HOGENOM" id="CLU_3335892_0_0_1"/>